<dbReference type="NCBIfam" id="TIGR01388">
    <property type="entry name" value="rnd"/>
    <property type="match status" value="1"/>
</dbReference>
<dbReference type="CDD" id="cd06142">
    <property type="entry name" value="RNaseD_exo"/>
    <property type="match status" value="1"/>
</dbReference>
<dbReference type="SMART" id="SM00474">
    <property type="entry name" value="35EXOc"/>
    <property type="match status" value="1"/>
</dbReference>
<gene>
    <name evidence="6 8" type="primary">rnd</name>
    <name evidence="8" type="ORF">ERS008460_03864</name>
</gene>
<dbReference type="GO" id="GO:0008408">
    <property type="term" value="F:3'-5' exonuclease activity"/>
    <property type="evidence" value="ECO:0007669"/>
    <property type="project" value="InterPro"/>
</dbReference>
<dbReference type="SMART" id="SM00341">
    <property type="entry name" value="HRDC"/>
    <property type="match status" value="1"/>
</dbReference>
<dbReference type="Gene3D" id="1.10.150.80">
    <property type="entry name" value="HRDC domain"/>
    <property type="match status" value="2"/>
</dbReference>
<dbReference type="PROSITE" id="PS50967">
    <property type="entry name" value="HRDC"/>
    <property type="match status" value="1"/>
</dbReference>
<proteinExistence type="inferred from homology"/>
<comment type="cofactor">
    <cofactor evidence="6">
        <name>a divalent metal cation</name>
        <dbReference type="ChEBI" id="CHEBI:60240"/>
    </cofactor>
</comment>
<dbReference type="GO" id="GO:0000166">
    <property type="term" value="F:nucleotide binding"/>
    <property type="evidence" value="ECO:0007669"/>
    <property type="project" value="InterPro"/>
</dbReference>
<dbReference type="InterPro" id="IPR012337">
    <property type="entry name" value="RNaseH-like_sf"/>
</dbReference>
<comment type="catalytic activity">
    <reaction evidence="6">
        <text>Exonucleolytic cleavage that removes extra residues from the 3'-terminus of tRNA to produce 5'-mononucleotides.</text>
        <dbReference type="EC" id="3.1.13.5"/>
    </reaction>
</comment>
<comment type="similarity">
    <text evidence="6">Belongs to the RNase D family.</text>
</comment>
<organism evidence="8 9">
    <name type="scientific">Yersinia aleksiciae</name>
    <dbReference type="NCBI Taxonomy" id="263819"/>
    <lineage>
        <taxon>Bacteria</taxon>
        <taxon>Pseudomonadati</taxon>
        <taxon>Pseudomonadota</taxon>
        <taxon>Gammaproteobacteria</taxon>
        <taxon>Enterobacterales</taxon>
        <taxon>Yersiniaceae</taxon>
        <taxon>Yersinia</taxon>
    </lineage>
</organism>
<dbReference type="STRING" id="28152.CH54_603"/>
<dbReference type="Proteomes" id="UP000040088">
    <property type="component" value="Unassembled WGS sequence"/>
</dbReference>
<keyword evidence="5 6" id="KW-0269">Exonuclease</keyword>
<dbReference type="InterPro" id="IPR044876">
    <property type="entry name" value="HRDC_dom_sf"/>
</dbReference>
<comment type="subcellular location">
    <subcellularLocation>
        <location evidence="6">Cytoplasm</location>
    </subcellularLocation>
</comment>
<dbReference type="Pfam" id="PF01612">
    <property type="entry name" value="DNA_pol_A_exo1"/>
    <property type="match status" value="1"/>
</dbReference>
<accession>A0A0T9UXZ1</accession>
<dbReference type="InterPro" id="IPR002562">
    <property type="entry name" value="3'-5'_exonuclease_dom"/>
</dbReference>
<keyword evidence="3 6" id="KW-0540">Nuclease</keyword>
<evidence type="ECO:0000256" key="2">
    <source>
        <dbReference type="ARBA" id="ARBA00022694"/>
    </source>
</evidence>
<reference evidence="9" key="1">
    <citation type="submission" date="2015-03" db="EMBL/GenBank/DDBJ databases">
        <authorList>
            <consortium name="Pathogen Informatics"/>
        </authorList>
    </citation>
    <scope>NUCLEOTIDE SEQUENCE [LARGE SCALE GENOMIC DNA]</scope>
    <source>
        <strain evidence="9">IP27925</strain>
    </source>
</reference>
<keyword evidence="1 6" id="KW-0963">Cytoplasm</keyword>
<evidence type="ECO:0000256" key="6">
    <source>
        <dbReference type="HAMAP-Rule" id="MF_01899"/>
    </source>
</evidence>
<dbReference type="AlphaFoldDB" id="A0A0T9UXZ1"/>
<protein>
    <recommendedName>
        <fullName evidence="6">Ribonuclease D</fullName>
        <shortName evidence="6">RNase D</shortName>
        <ecNumber evidence="6">3.1.13.5</ecNumber>
    </recommendedName>
</protein>
<dbReference type="InterPro" id="IPR010997">
    <property type="entry name" value="HRDC-like_sf"/>
</dbReference>
<feature type="domain" description="HRDC" evidence="7">
    <location>
        <begin position="232"/>
        <end position="311"/>
    </location>
</feature>
<dbReference type="InterPro" id="IPR006292">
    <property type="entry name" value="RNase_D"/>
</dbReference>
<evidence type="ECO:0000256" key="3">
    <source>
        <dbReference type="ARBA" id="ARBA00022722"/>
    </source>
</evidence>
<sequence length="395" mass="44913">MFAIDYIRPLKEGGYNDQENDVLNYQLITTNDALQQVCEQARKHAYVALDTEFVRTRTYYPQLGLIQLYDGEQLSLIDPLPITEWQPFSELLQDLNVVKYLHAGSEDLEVFLNAFGRMPTPMIDTQVLAAFSGRSLSCGFAMLVNEFEGVELDKSESRTDWIARPLSEKQCDYAAADVFYLLPLAAKLVEATEAAGRMDAAKDECQLLCRRRSETLDPELAYREITNAWQLRGRQLACLQKLAAWRLRQARERDLAVNFVVREENLWQVARYQPTSLGELDSLGLSGQEIRYHGRTLLALVAEGNAVPEDQLPPPVANLIDQPGYKKVFKDIKALILSVSERSGLSSELLASRRQINQLLSWHWKLKLSDTQPELLTGWRGDLLSAELTEILQQY</sequence>
<dbReference type="InterPro" id="IPR051086">
    <property type="entry name" value="RNase_D-like"/>
</dbReference>
<dbReference type="NCBIfam" id="NF008089">
    <property type="entry name" value="PRK10829.1"/>
    <property type="match status" value="1"/>
</dbReference>
<dbReference type="InterPro" id="IPR036397">
    <property type="entry name" value="RNaseH_sf"/>
</dbReference>
<comment type="function">
    <text evidence="6">Exonuclease involved in the 3' processing of various precursor tRNAs. Initiates hydrolysis at the 3'-terminus of an RNA molecule and releases 5'-mononucleotides.</text>
</comment>
<keyword evidence="2 6" id="KW-0819">tRNA processing</keyword>
<dbReference type="InterPro" id="IPR002121">
    <property type="entry name" value="HRDC_dom"/>
</dbReference>
<dbReference type="HAMAP" id="MF_01899">
    <property type="entry name" value="RNase_D"/>
    <property type="match status" value="1"/>
</dbReference>
<evidence type="ECO:0000313" key="8">
    <source>
        <dbReference type="EMBL" id="CNL82319.1"/>
    </source>
</evidence>
<dbReference type="PANTHER" id="PTHR47649:SF1">
    <property type="entry name" value="RIBONUCLEASE D"/>
    <property type="match status" value="1"/>
</dbReference>
<keyword evidence="4 6" id="KW-0378">Hydrolase</keyword>
<dbReference type="Gene3D" id="3.30.420.10">
    <property type="entry name" value="Ribonuclease H-like superfamily/Ribonuclease H"/>
    <property type="match status" value="1"/>
</dbReference>
<dbReference type="SUPFAM" id="SSF47819">
    <property type="entry name" value="HRDC-like"/>
    <property type="match status" value="2"/>
</dbReference>
<name>A0A0T9UXZ1_YERAE</name>
<dbReference type="FunFam" id="3.30.420.10:FF:000060">
    <property type="entry name" value="Ribonuclease D"/>
    <property type="match status" value="1"/>
</dbReference>
<evidence type="ECO:0000259" key="7">
    <source>
        <dbReference type="PROSITE" id="PS50967"/>
    </source>
</evidence>
<dbReference type="EMBL" id="CQEM01000024">
    <property type="protein sequence ID" value="CNL82319.1"/>
    <property type="molecule type" value="Genomic_DNA"/>
</dbReference>
<dbReference type="GO" id="GO:0033890">
    <property type="term" value="F:ribonuclease D activity"/>
    <property type="evidence" value="ECO:0007669"/>
    <property type="project" value="UniProtKB-UniRule"/>
</dbReference>
<evidence type="ECO:0000256" key="1">
    <source>
        <dbReference type="ARBA" id="ARBA00022490"/>
    </source>
</evidence>
<dbReference type="GO" id="GO:0005737">
    <property type="term" value="C:cytoplasm"/>
    <property type="evidence" value="ECO:0007669"/>
    <property type="project" value="UniProtKB-SubCell"/>
</dbReference>
<dbReference type="Pfam" id="PF21293">
    <property type="entry name" value="RNAseD_HRDC_C"/>
    <property type="match status" value="1"/>
</dbReference>
<dbReference type="Pfam" id="PF00570">
    <property type="entry name" value="HRDC"/>
    <property type="match status" value="1"/>
</dbReference>
<dbReference type="GO" id="GO:0042780">
    <property type="term" value="P:tRNA 3'-end processing"/>
    <property type="evidence" value="ECO:0007669"/>
    <property type="project" value="UniProtKB-UniRule"/>
</dbReference>
<evidence type="ECO:0000256" key="4">
    <source>
        <dbReference type="ARBA" id="ARBA00022801"/>
    </source>
</evidence>
<dbReference type="GO" id="GO:0003676">
    <property type="term" value="F:nucleic acid binding"/>
    <property type="evidence" value="ECO:0007669"/>
    <property type="project" value="InterPro"/>
</dbReference>
<dbReference type="InterPro" id="IPR048579">
    <property type="entry name" value="RNAseD_HRDC_C"/>
</dbReference>
<evidence type="ECO:0000313" key="9">
    <source>
        <dbReference type="Proteomes" id="UP000040088"/>
    </source>
</evidence>
<evidence type="ECO:0000256" key="5">
    <source>
        <dbReference type="ARBA" id="ARBA00022839"/>
    </source>
</evidence>
<dbReference type="PANTHER" id="PTHR47649">
    <property type="entry name" value="RIBONUCLEASE D"/>
    <property type="match status" value="1"/>
</dbReference>
<dbReference type="EC" id="3.1.13.5" evidence="6"/>
<dbReference type="SUPFAM" id="SSF53098">
    <property type="entry name" value="Ribonuclease H-like"/>
    <property type="match status" value="1"/>
</dbReference>